<gene>
    <name evidence="1" type="ORF">TCM_030290</name>
</gene>
<protein>
    <submittedName>
        <fullName evidence="1">Uncharacterized protein</fullName>
    </submittedName>
</protein>
<name>A0A061GGV1_THECC</name>
<evidence type="ECO:0000313" key="2">
    <source>
        <dbReference type="Proteomes" id="UP000026915"/>
    </source>
</evidence>
<organism evidence="1 2">
    <name type="scientific">Theobroma cacao</name>
    <name type="common">Cacao</name>
    <name type="synonym">Cocoa</name>
    <dbReference type="NCBI Taxonomy" id="3641"/>
    <lineage>
        <taxon>Eukaryota</taxon>
        <taxon>Viridiplantae</taxon>
        <taxon>Streptophyta</taxon>
        <taxon>Embryophyta</taxon>
        <taxon>Tracheophyta</taxon>
        <taxon>Spermatophyta</taxon>
        <taxon>Magnoliopsida</taxon>
        <taxon>eudicotyledons</taxon>
        <taxon>Gunneridae</taxon>
        <taxon>Pentapetalae</taxon>
        <taxon>rosids</taxon>
        <taxon>malvids</taxon>
        <taxon>Malvales</taxon>
        <taxon>Malvaceae</taxon>
        <taxon>Byttnerioideae</taxon>
        <taxon>Theobroma</taxon>
    </lineage>
</organism>
<dbReference type="AlphaFoldDB" id="A0A061GGV1"/>
<dbReference type="EMBL" id="CM001884">
    <property type="protein sequence ID" value="EOY28786.1"/>
    <property type="molecule type" value="Genomic_DNA"/>
</dbReference>
<sequence>MAKAIDVDWLSASVGLGFWVMWPRGYSVRLAGNKTCLVEHWEFPEAGGGQDAECRPTPPMKMTVCINGQERDFVKLIQ</sequence>
<proteinExistence type="predicted"/>
<dbReference type="Gramene" id="EOY28786">
    <property type="protein sequence ID" value="EOY28786"/>
    <property type="gene ID" value="TCM_030290"/>
</dbReference>
<reference evidence="1 2" key="1">
    <citation type="journal article" date="2013" name="Genome Biol.">
        <title>The genome sequence of the most widely cultivated cacao type and its use to identify candidate genes regulating pod color.</title>
        <authorList>
            <person name="Motamayor J.C."/>
            <person name="Mockaitis K."/>
            <person name="Schmutz J."/>
            <person name="Haiminen N."/>
            <person name="Iii D.L."/>
            <person name="Cornejo O."/>
            <person name="Findley S.D."/>
            <person name="Zheng P."/>
            <person name="Utro F."/>
            <person name="Royaert S."/>
            <person name="Saski C."/>
            <person name="Jenkins J."/>
            <person name="Podicheti R."/>
            <person name="Zhao M."/>
            <person name="Scheffler B.E."/>
            <person name="Stack J.C."/>
            <person name="Feltus F.A."/>
            <person name="Mustiga G.M."/>
            <person name="Amores F."/>
            <person name="Phillips W."/>
            <person name="Marelli J.P."/>
            <person name="May G.D."/>
            <person name="Shapiro H."/>
            <person name="Ma J."/>
            <person name="Bustamante C.D."/>
            <person name="Schnell R.J."/>
            <person name="Main D."/>
            <person name="Gilbert D."/>
            <person name="Parida L."/>
            <person name="Kuhn D.N."/>
        </authorList>
    </citation>
    <scope>NUCLEOTIDE SEQUENCE [LARGE SCALE GENOMIC DNA]</scope>
    <source>
        <strain evidence="2">cv. Matina 1-6</strain>
    </source>
</reference>
<dbReference type="Proteomes" id="UP000026915">
    <property type="component" value="Chromosome 6"/>
</dbReference>
<accession>A0A061GGV1</accession>
<dbReference type="InParanoid" id="A0A061GGV1"/>
<evidence type="ECO:0000313" key="1">
    <source>
        <dbReference type="EMBL" id="EOY28786.1"/>
    </source>
</evidence>
<keyword evidence="2" id="KW-1185">Reference proteome</keyword>
<dbReference type="HOGENOM" id="CLU_2626952_0_0_1"/>